<comment type="similarity">
    <text evidence="1">Belongs to the type-I restriction system S methylase family.</text>
</comment>
<dbReference type="InterPro" id="IPR000055">
    <property type="entry name" value="Restrct_endonuc_typeI_TRD"/>
</dbReference>
<evidence type="ECO:0000256" key="2">
    <source>
        <dbReference type="ARBA" id="ARBA00022747"/>
    </source>
</evidence>
<evidence type="ECO:0000256" key="1">
    <source>
        <dbReference type="ARBA" id="ARBA00010923"/>
    </source>
</evidence>
<dbReference type="GO" id="GO:0003677">
    <property type="term" value="F:DNA binding"/>
    <property type="evidence" value="ECO:0007669"/>
    <property type="project" value="UniProtKB-KW"/>
</dbReference>
<dbReference type="Gene3D" id="3.90.220.20">
    <property type="entry name" value="DNA methylase specificity domains"/>
    <property type="match status" value="2"/>
</dbReference>
<evidence type="ECO:0000313" key="6">
    <source>
        <dbReference type="EMBL" id="RGT88819.1"/>
    </source>
</evidence>
<dbReference type="AlphaFoldDB" id="A0A3R6AL90"/>
<dbReference type="InterPro" id="IPR051212">
    <property type="entry name" value="Type-I_RE_S_subunit"/>
</dbReference>
<feature type="domain" description="Type I restriction modification DNA specificity" evidence="5">
    <location>
        <begin position="391"/>
        <end position="532"/>
    </location>
</feature>
<keyword evidence="2" id="KW-0680">Restriction system</keyword>
<keyword evidence="6" id="KW-0378">Hydrolase</keyword>
<dbReference type="EMBL" id="QRXJ01000014">
    <property type="protein sequence ID" value="RGT88819.1"/>
    <property type="molecule type" value="Genomic_DNA"/>
</dbReference>
<dbReference type="PANTHER" id="PTHR43140">
    <property type="entry name" value="TYPE-1 RESTRICTION ENZYME ECOKI SPECIFICITY PROTEIN"/>
    <property type="match status" value="1"/>
</dbReference>
<gene>
    <name evidence="6" type="ORF">DWX03_10930</name>
</gene>
<name>A0A3R6AL90_9FIRM</name>
<dbReference type="Proteomes" id="UP000283360">
    <property type="component" value="Unassembled WGS sequence"/>
</dbReference>
<dbReference type="InterPro" id="IPR044946">
    <property type="entry name" value="Restrct_endonuc_typeI_TRD_sf"/>
</dbReference>
<dbReference type="RefSeq" id="WP_117835553.1">
    <property type="nucleotide sequence ID" value="NZ_QRXJ01000014.1"/>
</dbReference>
<evidence type="ECO:0000256" key="4">
    <source>
        <dbReference type="ARBA" id="ARBA00038652"/>
    </source>
</evidence>
<dbReference type="GO" id="GO:0004519">
    <property type="term" value="F:endonuclease activity"/>
    <property type="evidence" value="ECO:0007669"/>
    <property type="project" value="UniProtKB-KW"/>
</dbReference>
<proteinExistence type="inferred from homology"/>
<organism evidence="6 7">
    <name type="scientific">Coprococcus comes</name>
    <dbReference type="NCBI Taxonomy" id="410072"/>
    <lineage>
        <taxon>Bacteria</taxon>
        <taxon>Bacillati</taxon>
        <taxon>Bacillota</taxon>
        <taxon>Clostridia</taxon>
        <taxon>Lachnospirales</taxon>
        <taxon>Lachnospiraceae</taxon>
        <taxon>Coprococcus</taxon>
    </lineage>
</organism>
<dbReference type="Pfam" id="PF01420">
    <property type="entry name" value="Methylase_S"/>
    <property type="match status" value="1"/>
</dbReference>
<keyword evidence="6" id="KW-0540">Nuclease</keyword>
<protein>
    <submittedName>
        <fullName evidence="6">Restriction endonuclease subunit S</fullName>
    </submittedName>
</protein>
<dbReference type="GO" id="GO:0009307">
    <property type="term" value="P:DNA restriction-modification system"/>
    <property type="evidence" value="ECO:0007669"/>
    <property type="project" value="UniProtKB-KW"/>
</dbReference>
<evidence type="ECO:0000256" key="3">
    <source>
        <dbReference type="ARBA" id="ARBA00023125"/>
    </source>
</evidence>
<sequence>MDTKALRQKILDLAIRGKLVPQNPNDEPASILLEKIREQKQQMFKEGKLKKKDIKNDSIIFKGEDNLHYEKFADGSVKCIEDEIPFELPEGWSWSRLASLTAIITKGASPKWQGVDYTSSGTMFITSENVGVETLLLESPKFLPEKINEIQPRSILETHDILTNIVGASIGRTCEYTLVDSANTNQAVAIIRLIAVDMVSYVVKCLNSDYCVNLMFANQVNVARANLSLTSLANFLIPIPPLKEMYRIIAHLDCGLRHISGIQSSEDELRQLILFTKTKILDLAIRGKLVPQDPNDEPASVLLERIRAEKEELIKQGKIKRDKKESVIFKGEDNSYYEKIDGEMFYIDEEIPYDIPDTWTWMRLENCCVKEIRRGKSPKYTENSAVLVFAQKCNTKYNGIDVSLAQYLDEATLKRYLSDEYMQDGDVVINSTGTGTLGRVGIYRNTDNTTGLSIVPDSHVTVIRSFSCISSHYLYAFMKAHQSELEKKGEGSTNQKELKPLTLKEMLIAIPPLSVQKRITNAIGTTFDRLSLIEESLN</sequence>
<evidence type="ECO:0000259" key="5">
    <source>
        <dbReference type="Pfam" id="PF01420"/>
    </source>
</evidence>
<dbReference type="PANTHER" id="PTHR43140:SF1">
    <property type="entry name" value="TYPE I RESTRICTION ENZYME ECOKI SPECIFICITY SUBUNIT"/>
    <property type="match status" value="1"/>
</dbReference>
<comment type="caution">
    <text evidence="6">The sequence shown here is derived from an EMBL/GenBank/DDBJ whole genome shotgun (WGS) entry which is preliminary data.</text>
</comment>
<reference evidence="6 7" key="1">
    <citation type="submission" date="2018-08" db="EMBL/GenBank/DDBJ databases">
        <title>A genome reference for cultivated species of the human gut microbiota.</title>
        <authorList>
            <person name="Zou Y."/>
            <person name="Xue W."/>
            <person name="Luo G."/>
        </authorList>
    </citation>
    <scope>NUCLEOTIDE SEQUENCE [LARGE SCALE GENOMIC DNA]</scope>
    <source>
        <strain evidence="6 7">AF18-12LB</strain>
    </source>
</reference>
<keyword evidence="6" id="KW-0255">Endonuclease</keyword>
<keyword evidence="3" id="KW-0238">DNA-binding</keyword>
<accession>A0A3R6AL90</accession>
<evidence type="ECO:0000313" key="7">
    <source>
        <dbReference type="Proteomes" id="UP000283360"/>
    </source>
</evidence>
<comment type="subunit">
    <text evidence="4">The methyltransferase is composed of M and S polypeptides.</text>
</comment>
<keyword evidence="7" id="KW-1185">Reference proteome</keyword>
<dbReference type="SUPFAM" id="SSF116734">
    <property type="entry name" value="DNA methylase specificity domain"/>
    <property type="match status" value="2"/>
</dbReference>